<dbReference type="Proteomes" id="UP000187209">
    <property type="component" value="Unassembled WGS sequence"/>
</dbReference>
<sequence length="194" mass="22378">MWCSGTKKTNEGDVIREHIQHVFKLNTIKPRINTNPPKSMMHLKNKLKAETLKFETNFLIQTENQKLLQKMYEIDSRPQTSKKLLRSSSYKSLNRGSRIQSLEKITEENQGLLSRLQKTKSSYSIKKWIKQHEFSQYISSKLSENSRRVPRMAGASLNYTMNVTGTSNSRPGTSSEKNLRPSTAGKRFYHPGLL</sequence>
<reference evidence="3 4" key="1">
    <citation type="submission" date="2016-11" db="EMBL/GenBank/DDBJ databases">
        <title>The macronuclear genome of Stentor coeruleus: a giant cell with tiny introns.</title>
        <authorList>
            <person name="Slabodnick M."/>
            <person name="Ruby J.G."/>
            <person name="Reiff S.B."/>
            <person name="Swart E.C."/>
            <person name="Gosai S."/>
            <person name="Prabakaran S."/>
            <person name="Witkowska E."/>
            <person name="Larue G.E."/>
            <person name="Fisher S."/>
            <person name="Freeman R.M."/>
            <person name="Gunawardena J."/>
            <person name="Chu W."/>
            <person name="Stover N.A."/>
            <person name="Gregory B.D."/>
            <person name="Nowacki M."/>
            <person name="Derisi J."/>
            <person name="Roy S.W."/>
            <person name="Marshall W.F."/>
            <person name="Sood P."/>
        </authorList>
    </citation>
    <scope>NUCLEOTIDE SEQUENCE [LARGE SCALE GENOMIC DNA]</scope>
    <source>
        <strain evidence="3">WM001</strain>
    </source>
</reference>
<organism evidence="3 4">
    <name type="scientific">Stentor coeruleus</name>
    <dbReference type="NCBI Taxonomy" id="5963"/>
    <lineage>
        <taxon>Eukaryota</taxon>
        <taxon>Sar</taxon>
        <taxon>Alveolata</taxon>
        <taxon>Ciliophora</taxon>
        <taxon>Postciliodesmatophora</taxon>
        <taxon>Heterotrichea</taxon>
        <taxon>Heterotrichida</taxon>
        <taxon>Stentoridae</taxon>
        <taxon>Stentor</taxon>
    </lineage>
</organism>
<dbReference type="AlphaFoldDB" id="A0A1R2BRR4"/>
<accession>A0A1R2BRR4</accession>
<comment type="similarity">
    <text evidence="1">Belongs to the CFAP97 family.</text>
</comment>
<keyword evidence="4" id="KW-1185">Reference proteome</keyword>
<name>A0A1R2BRR4_9CILI</name>
<comment type="caution">
    <text evidence="3">The sequence shown here is derived from an EMBL/GenBank/DDBJ whole genome shotgun (WGS) entry which is preliminary data.</text>
</comment>
<evidence type="ECO:0000313" key="4">
    <source>
        <dbReference type="Proteomes" id="UP000187209"/>
    </source>
</evidence>
<gene>
    <name evidence="3" type="ORF">SteCoe_20462</name>
</gene>
<dbReference type="Pfam" id="PF13879">
    <property type="entry name" value="Hmw_CFAP97"/>
    <property type="match status" value="1"/>
</dbReference>
<evidence type="ECO:0000256" key="1">
    <source>
        <dbReference type="ARBA" id="ARBA00008315"/>
    </source>
</evidence>
<evidence type="ECO:0000313" key="3">
    <source>
        <dbReference type="EMBL" id="OMJ79498.1"/>
    </source>
</evidence>
<dbReference type="OrthoDB" id="2163395at2759"/>
<dbReference type="InterPro" id="IPR029488">
    <property type="entry name" value="Hmw/CFAP97"/>
</dbReference>
<proteinExistence type="inferred from homology"/>
<protein>
    <submittedName>
        <fullName evidence="3">Uncharacterized protein</fullName>
    </submittedName>
</protein>
<feature type="compositionally biased region" description="Polar residues" evidence="2">
    <location>
        <begin position="161"/>
        <end position="176"/>
    </location>
</feature>
<evidence type="ECO:0000256" key="2">
    <source>
        <dbReference type="SAM" id="MobiDB-lite"/>
    </source>
</evidence>
<dbReference type="PANTHER" id="PTHR33768">
    <property type="entry name" value="MIP11318P"/>
    <property type="match status" value="1"/>
</dbReference>
<dbReference type="EMBL" id="MPUH01000468">
    <property type="protein sequence ID" value="OMJ79498.1"/>
    <property type="molecule type" value="Genomic_DNA"/>
</dbReference>
<dbReference type="PANTHER" id="PTHR33768:SF3">
    <property type="entry name" value="MIP11318P"/>
    <property type="match status" value="1"/>
</dbReference>
<dbReference type="InterPro" id="IPR038792">
    <property type="entry name" value="CFAP97D1/2"/>
</dbReference>
<feature type="region of interest" description="Disordered" evidence="2">
    <location>
        <begin position="161"/>
        <end position="194"/>
    </location>
</feature>